<keyword evidence="1" id="KW-1185">Reference proteome</keyword>
<evidence type="ECO:0000313" key="1">
    <source>
        <dbReference type="Proteomes" id="UP000887574"/>
    </source>
</evidence>
<proteinExistence type="predicted"/>
<dbReference type="AlphaFoldDB" id="A0A915E2H7"/>
<name>A0A915E2H7_9BILA</name>
<dbReference type="WBParaSite" id="jg26003">
    <property type="protein sequence ID" value="jg26003"/>
    <property type="gene ID" value="jg26003"/>
</dbReference>
<accession>A0A915E2H7</accession>
<organism evidence="1 2">
    <name type="scientific">Ditylenchus dipsaci</name>
    <dbReference type="NCBI Taxonomy" id="166011"/>
    <lineage>
        <taxon>Eukaryota</taxon>
        <taxon>Metazoa</taxon>
        <taxon>Ecdysozoa</taxon>
        <taxon>Nematoda</taxon>
        <taxon>Chromadorea</taxon>
        <taxon>Rhabditida</taxon>
        <taxon>Tylenchina</taxon>
        <taxon>Tylenchomorpha</taxon>
        <taxon>Sphaerularioidea</taxon>
        <taxon>Anguinidae</taxon>
        <taxon>Anguininae</taxon>
        <taxon>Ditylenchus</taxon>
    </lineage>
</organism>
<protein>
    <submittedName>
        <fullName evidence="2">Uncharacterized protein</fullName>
    </submittedName>
</protein>
<dbReference type="Proteomes" id="UP000887574">
    <property type="component" value="Unplaced"/>
</dbReference>
<reference evidence="2" key="1">
    <citation type="submission" date="2022-11" db="UniProtKB">
        <authorList>
            <consortium name="WormBaseParasite"/>
        </authorList>
    </citation>
    <scope>IDENTIFICATION</scope>
</reference>
<sequence>MIRRPLTTISLKQSDVEQMTDFLKPKVKIVSIEGTVSQKVITAKNLLSKASPTLKNNTPNKLMLKREE</sequence>
<evidence type="ECO:0000313" key="2">
    <source>
        <dbReference type="WBParaSite" id="jg26003"/>
    </source>
</evidence>